<accession>A0ABZ2XC38</accession>
<sequence length="706" mass="75530">MSRLTALAAALLRAGRGRLFPVVLLAIAAGLLHNIERTPLHNLQASQFDRYQRLQPRQRENEPVIVVGIDSQSLVAHGQWPWPRDLVARLLTRIQAGEPLAVGLDFVFAERDQHAPELIARRLPGSAHLLHGLPDPDAVLAEVVGRAPSTLAVVGLSRELPGARKPLHPLPAVTMDPAATTALPHFASALASRPELQTAAGSEGFINATPDNLASHGERGILRRVPTLAFIHDQPYLSLPLEMVRQALGGGEVAVDQSSAGMRGIRIGDYHLPTQANGELLLHFGKASANYYLSAADVLGGVHPPEIFASRFVIVGFNSIGLQDRVISPLGDSLPGVDIHAQVIESLLEQAALRRPHWMPLVEMSALLFGGLLLIAAVPALRPRYAVFTFAGLSLSLVGSGYLAFLAGRWLFDGPSLSVLLAPVFMALLGSTLIAADARRREAERQLQSSREEAARVAGELDAARKIQMGLLPDPEKCFAGEKRFAIGAVLEPARAVGGDYYDCFMLDRQRLCIAIGDVSGKGVPASLFMAISKTLSGTLARRHDDLAAAVQDIERELSRENPAYLFVTAFIAILDVESGTLDYVCAGHDAPMLKRGADILRIDTETIAGPPLCALGDYPYVAGRSTLSPGDLLCLFTDGVSEAGDGGELFGTQRLADCLATLPDASPSQQCALIRDAVRRFEAGAAPADDLTLLLLRWNGPLSGY</sequence>
<dbReference type="Pfam" id="PF05226">
    <property type="entry name" value="CHASE2"/>
    <property type="match status" value="1"/>
</dbReference>
<dbReference type="EMBL" id="CP151406">
    <property type="protein sequence ID" value="WZJ20198.1"/>
    <property type="molecule type" value="Genomic_DNA"/>
</dbReference>
<feature type="domain" description="CHASE2" evidence="5">
    <location>
        <begin position="40"/>
        <end position="374"/>
    </location>
</feature>
<dbReference type="InterPro" id="IPR007890">
    <property type="entry name" value="CHASE2"/>
</dbReference>
<dbReference type="InterPro" id="IPR036457">
    <property type="entry name" value="PPM-type-like_dom_sf"/>
</dbReference>
<dbReference type="SUPFAM" id="SSF81606">
    <property type="entry name" value="PP2C-like"/>
    <property type="match status" value="1"/>
</dbReference>
<dbReference type="RefSeq" id="WP_341743025.1">
    <property type="nucleotide sequence ID" value="NZ_CP151406.1"/>
</dbReference>
<gene>
    <name evidence="6" type="ORF">AADV58_09515</name>
</gene>
<evidence type="ECO:0000256" key="2">
    <source>
        <dbReference type="SAM" id="Coils"/>
    </source>
</evidence>
<feature type="transmembrane region" description="Helical" evidence="3">
    <location>
        <begin position="417"/>
        <end position="436"/>
    </location>
</feature>
<proteinExistence type="predicted"/>
<feature type="transmembrane region" description="Helical" evidence="3">
    <location>
        <begin position="385"/>
        <end position="405"/>
    </location>
</feature>
<keyword evidence="3" id="KW-0812">Transmembrane</keyword>
<keyword evidence="7" id="KW-1185">Reference proteome</keyword>
<keyword evidence="3" id="KW-0472">Membrane</keyword>
<dbReference type="InterPro" id="IPR052016">
    <property type="entry name" value="Bact_Sigma-Reg"/>
</dbReference>
<dbReference type="SMART" id="SM01080">
    <property type="entry name" value="CHASE2"/>
    <property type="match status" value="1"/>
</dbReference>
<evidence type="ECO:0000313" key="7">
    <source>
        <dbReference type="Proteomes" id="UP001479520"/>
    </source>
</evidence>
<dbReference type="PANTHER" id="PTHR43156">
    <property type="entry name" value="STAGE II SPORULATION PROTEIN E-RELATED"/>
    <property type="match status" value="1"/>
</dbReference>
<dbReference type="PANTHER" id="PTHR43156:SF2">
    <property type="entry name" value="STAGE II SPORULATION PROTEIN E"/>
    <property type="match status" value="1"/>
</dbReference>
<keyword evidence="1" id="KW-0378">Hydrolase</keyword>
<evidence type="ECO:0000256" key="3">
    <source>
        <dbReference type="SAM" id="Phobius"/>
    </source>
</evidence>
<dbReference type="InterPro" id="IPR001932">
    <property type="entry name" value="PPM-type_phosphatase-like_dom"/>
</dbReference>
<dbReference type="SMART" id="SM00331">
    <property type="entry name" value="PP2C_SIG"/>
    <property type="match status" value="1"/>
</dbReference>
<name>A0ABZ2XC38_9RHOO</name>
<organism evidence="6 7">
    <name type="scientific">Azonexus hydrophilus</name>
    <dbReference type="NCBI Taxonomy" id="418702"/>
    <lineage>
        <taxon>Bacteria</taxon>
        <taxon>Pseudomonadati</taxon>
        <taxon>Pseudomonadota</taxon>
        <taxon>Betaproteobacteria</taxon>
        <taxon>Rhodocyclales</taxon>
        <taxon>Azonexaceae</taxon>
        <taxon>Azonexus</taxon>
    </lineage>
</organism>
<dbReference type="Proteomes" id="UP001479520">
    <property type="component" value="Chromosome"/>
</dbReference>
<dbReference type="Pfam" id="PF07228">
    <property type="entry name" value="SpoIIE"/>
    <property type="match status" value="1"/>
</dbReference>
<reference evidence="6 7" key="1">
    <citation type="submission" date="2024-04" db="EMBL/GenBank/DDBJ databases">
        <title>Dissimilatory iodate-reducing microorganisms contribute to the enrichment of iodine in groundwater.</title>
        <authorList>
            <person name="Jiang Z."/>
        </authorList>
    </citation>
    <scope>NUCLEOTIDE SEQUENCE [LARGE SCALE GENOMIC DNA]</scope>
    <source>
        <strain evidence="6 7">NCP973</strain>
    </source>
</reference>
<protein>
    <submittedName>
        <fullName evidence="6">CHASE2 domain-containing protein</fullName>
    </submittedName>
</protein>
<feature type="coiled-coil region" evidence="2">
    <location>
        <begin position="433"/>
        <end position="460"/>
    </location>
</feature>
<evidence type="ECO:0000259" key="5">
    <source>
        <dbReference type="SMART" id="SM01080"/>
    </source>
</evidence>
<evidence type="ECO:0000259" key="4">
    <source>
        <dbReference type="SMART" id="SM00331"/>
    </source>
</evidence>
<evidence type="ECO:0000313" key="6">
    <source>
        <dbReference type="EMBL" id="WZJ20198.1"/>
    </source>
</evidence>
<feature type="transmembrane region" description="Helical" evidence="3">
    <location>
        <begin position="358"/>
        <end position="378"/>
    </location>
</feature>
<dbReference type="Gene3D" id="3.60.40.10">
    <property type="entry name" value="PPM-type phosphatase domain"/>
    <property type="match status" value="1"/>
</dbReference>
<feature type="domain" description="PPM-type phosphatase" evidence="4">
    <location>
        <begin position="482"/>
        <end position="699"/>
    </location>
</feature>
<evidence type="ECO:0000256" key="1">
    <source>
        <dbReference type="ARBA" id="ARBA00022801"/>
    </source>
</evidence>
<keyword evidence="2" id="KW-0175">Coiled coil</keyword>
<keyword evidence="3" id="KW-1133">Transmembrane helix</keyword>